<dbReference type="RefSeq" id="WP_166189076.1">
    <property type="nucleotide sequence ID" value="NZ_CP049811.1"/>
</dbReference>
<dbReference type="GO" id="GO:0016747">
    <property type="term" value="F:acyltransferase activity, transferring groups other than amino-acyl groups"/>
    <property type="evidence" value="ECO:0007669"/>
    <property type="project" value="InterPro"/>
</dbReference>
<accession>A0A6G7VJM0</accession>
<dbReference type="InterPro" id="IPR016181">
    <property type="entry name" value="Acyl_CoA_acyltransferase"/>
</dbReference>
<evidence type="ECO:0000256" key="1">
    <source>
        <dbReference type="ARBA" id="ARBA00022679"/>
    </source>
</evidence>
<dbReference type="PANTHER" id="PTHR43877">
    <property type="entry name" value="AMINOALKYLPHOSPHONATE N-ACETYLTRANSFERASE-RELATED-RELATED"/>
    <property type="match status" value="1"/>
</dbReference>
<organism evidence="4 5">
    <name type="scientific">Pontivivens nitratireducens</name>
    <dbReference type="NCBI Taxonomy" id="2758038"/>
    <lineage>
        <taxon>Bacteria</taxon>
        <taxon>Pseudomonadati</taxon>
        <taxon>Pseudomonadota</taxon>
        <taxon>Alphaproteobacteria</taxon>
        <taxon>Rhodobacterales</taxon>
        <taxon>Paracoccaceae</taxon>
        <taxon>Pontivivens</taxon>
    </lineage>
</organism>
<dbReference type="Pfam" id="PF00583">
    <property type="entry name" value="Acetyltransf_1"/>
    <property type="match status" value="1"/>
</dbReference>
<dbReference type="Proteomes" id="UP000500791">
    <property type="component" value="Chromosome"/>
</dbReference>
<keyword evidence="2" id="KW-0012">Acyltransferase</keyword>
<evidence type="ECO:0000256" key="2">
    <source>
        <dbReference type="ARBA" id="ARBA00023315"/>
    </source>
</evidence>
<dbReference type="AlphaFoldDB" id="A0A6G7VJM0"/>
<dbReference type="SUPFAM" id="SSF55729">
    <property type="entry name" value="Acyl-CoA N-acyltransferases (Nat)"/>
    <property type="match status" value="1"/>
</dbReference>
<sequence length="166" mass="17688">MIRSATPADLPAIAALHLQSWRATYAELLPADYLNDGARAQLAEKWTVLPEGTTLVAIQGNRLAGFVSVDAANPAYVDALHVADFAQGAGLGPRLLGAAFARIAKNGVSSAYLYIVAGNEGARRFYERLGAVETWRGPDPDYDFPSTAIRFDWADISALVHAGEAS</sequence>
<evidence type="ECO:0000313" key="4">
    <source>
        <dbReference type="EMBL" id="QIK40066.1"/>
    </source>
</evidence>
<keyword evidence="1 4" id="KW-0808">Transferase</keyword>
<gene>
    <name evidence="4" type="ORF">G8E03_04390</name>
</gene>
<dbReference type="EMBL" id="CP049811">
    <property type="protein sequence ID" value="QIK40066.1"/>
    <property type="molecule type" value="Genomic_DNA"/>
</dbReference>
<protein>
    <submittedName>
        <fullName evidence="4">GNAT family N-acetyltransferase</fullName>
    </submittedName>
</protein>
<dbReference type="InterPro" id="IPR000182">
    <property type="entry name" value="GNAT_dom"/>
</dbReference>
<reference evidence="4 5" key="1">
    <citation type="submission" date="2020-03" db="EMBL/GenBank/DDBJ databases">
        <title>Complete genome sequence of Monaibacterium sp. ALG8 with diverse plasmids.</title>
        <authorList>
            <person name="Sun C."/>
        </authorList>
    </citation>
    <scope>NUCLEOTIDE SEQUENCE [LARGE SCALE GENOMIC DNA]</scope>
    <source>
        <strain evidence="4 5">ALG8</strain>
    </source>
</reference>
<proteinExistence type="predicted"/>
<evidence type="ECO:0000259" key="3">
    <source>
        <dbReference type="PROSITE" id="PS51186"/>
    </source>
</evidence>
<dbReference type="PROSITE" id="PS51186">
    <property type="entry name" value="GNAT"/>
    <property type="match status" value="1"/>
</dbReference>
<feature type="domain" description="N-acetyltransferase" evidence="3">
    <location>
        <begin position="1"/>
        <end position="156"/>
    </location>
</feature>
<name>A0A6G7VJM0_9RHOB</name>
<dbReference type="Gene3D" id="3.40.630.30">
    <property type="match status" value="1"/>
</dbReference>
<keyword evidence="5" id="KW-1185">Reference proteome</keyword>
<dbReference type="InterPro" id="IPR050832">
    <property type="entry name" value="Bact_Acetyltransf"/>
</dbReference>
<dbReference type="CDD" id="cd04301">
    <property type="entry name" value="NAT_SF"/>
    <property type="match status" value="1"/>
</dbReference>
<dbReference type="KEGG" id="mon:G8E03_04390"/>
<evidence type="ECO:0000313" key="5">
    <source>
        <dbReference type="Proteomes" id="UP000500791"/>
    </source>
</evidence>